<comment type="caution">
    <text evidence="1">The sequence shown here is derived from an EMBL/GenBank/DDBJ whole genome shotgun (WGS) entry which is preliminary data.</text>
</comment>
<protein>
    <submittedName>
        <fullName evidence="1">13891_t:CDS:1</fullName>
    </submittedName>
</protein>
<evidence type="ECO:0000313" key="1">
    <source>
        <dbReference type="EMBL" id="CAG8684270.1"/>
    </source>
</evidence>
<name>A0A9N9EPA4_9GLOM</name>
<sequence>KQEWIRDHEYKFGKEYTLTGQNTRTFDSGYIPTTTKIFGSGYIPTTTKIFDSLILILTEEENEITQYSVRAKLYCMDWEQQWKE</sequence>
<dbReference type="Proteomes" id="UP000789342">
    <property type="component" value="Unassembled WGS sequence"/>
</dbReference>
<feature type="non-terminal residue" evidence="1">
    <location>
        <position position="84"/>
    </location>
</feature>
<keyword evidence="2" id="KW-1185">Reference proteome</keyword>
<dbReference type="Gene3D" id="2.30.29.30">
    <property type="entry name" value="Pleckstrin-homology domain (PH domain)/Phosphotyrosine-binding domain (PTB)"/>
    <property type="match status" value="1"/>
</dbReference>
<proteinExistence type="predicted"/>
<dbReference type="EMBL" id="CAJVPV010014354">
    <property type="protein sequence ID" value="CAG8684270.1"/>
    <property type="molecule type" value="Genomic_DNA"/>
</dbReference>
<dbReference type="InterPro" id="IPR011993">
    <property type="entry name" value="PH-like_dom_sf"/>
</dbReference>
<dbReference type="AlphaFoldDB" id="A0A9N9EPA4"/>
<gene>
    <name evidence="1" type="ORF">AMORRO_LOCUS11393</name>
</gene>
<reference evidence="1" key="1">
    <citation type="submission" date="2021-06" db="EMBL/GenBank/DDBJ databases">
        <authorList>
            <person name="Kallberg Y."/>
            <person name="Tangrot J."/>
            <person name="Rosling A."/>
        </authorList>
    </citation>
    <scope>NUCLEOTIDE SEQUENCE</scope>
    <source>
        <strain evidence="1">CL551</strain>
    </source>
</reference>
<organism evidence="1 2">
    <name type="scientific">Acaulospora morrowiae</name>
    <dbReference type="NCBI Taxonomy" id="94023"/>
    <lineage>
        <taxon>Eukaryota</taxon>
        <taxon>Fungi</taxon>
        <taxon>Fungi incertae sedis</taxon>
        <taxon>Mucoromycota</taxon>
        <taxon>Glomeromycotina</taxon>
        <taxon>Glomeromycetes</taxon>
        <taxon>Diversisporales</taxon>
        <taxon>Acaulosporaceae</taxon>
        <taxon>Acaulospora</taxon>
    </lineage>
</organism>
<accession>A0A9N9EPA4</accession>
<evidence type="ECO:0000313" key="2">
    <source>
        <dbReference type="Proteomes" id="UP000789342"/>
    </source>
</evidence>